<proteinExistence type="predicted"/>
<dbReference type="RefSeq" id="YP_009302591.1">
    <property type="nucleotide sequence ID" value="NC_031245.1"/>
</dbReference>
<dbReference type="EMBL" id="KT624200">
    <property type="protein sequence ID" value="AMM45002.1"/>
    <property type="molecule type" value="Genomic_DNA"/>
</dbReference>
<reference evidence="1 2" key="1">
    <citation type="submission" date="2015-08" db="EMBL/GenBank/DDBJ databases">
        <authorList>
            <person name="Babu N.S."/>
            <person name="Beckwith C.J."/>
            <person name="Beseler K.G."/>
            <person name="Brison A."/>
            <person name="Carone J.V."/>
            <person name="Caskin T.P."/>
            <person name="Diamond M."/>
            <person name="Durham M.E."/>
            <person name="Foxe J.M."/>
            <person name="Go M."/>
            <person name="Henderson B.A."/>
            <person name="Jones I.B."/>
            <person name="McGettigan J.A."/>
            <person name="Micheletti S.J."/>
            <person name="Nasrallah M.E."/>
            <person name="Ortiz D."/>
            <person name="Piller C.R."/>
            <person name="Privatt S.R."/>
            <person name="Schneider S.L."/>
            <person name="Sharp S."/>
            <person name="Smith T.C."/>
            <person name="Stanton J.D."/>
            <person name="Ullery H.E."/>
            <person name="Wilson R.J."/>
            <person name="Serrano M.G."/>
            <person name="Buck G."/>
            <person name="Lee V."/>
            <person name="Wang Y."/>
            <person name="Carvalho R."/>
            <person name="Voegtly L."/>
            <person name="Shi R."/>
            <person name="Duckworth R."/>
            <person name="Johnson A."/>
            <person name="Loviza R."/>
            <person name="Walstead R."/>
            <person name="Shah Z."/>
            <person name="Kiflezghi M."/>
            <person name="Wade K."/>
            <person name="Ball S.L."/>
            <person name="Bradley K.W."/>
            <person name="Asai D.J."/>
            <person name="Bowman C.A."/>
            <person name="Russell D.A."/>
            <person name="Pope W.H."/>
            <person name="Jacobs-Sera D."/>
            <person name="Hendrix R.W."/>
            <person name="Hatfull G.F."/>
        </authorList>
    </citation>
    <scope>NUCLEOTIDE SEQUENCE [LARGE SCALE GENOMIC DNA]</scope>
</reference>
<dbReference type="GeneID" id="29125371"/>
<gene>
    <name evidence="1" type="ORF">SP15_202</name>
</gene>
<dbReference type="Proteomes" id="UP000203261">
    <property type="component" value="Segment"/>
</dbReference>
<organism evidence="1 2">
    <name type="scientific">Bacillus phage SP-15</name>
    <dbReference type="NCBI Taxonomy" id="1792032"/>
    <lineage>
        <taxon>Viruses</taxon>
        <taxon>Duplodnaviria</taxon>
        <taxon>Heunggongvirae</taxon>
        <taxon>Uroviricota</taxon>
        <taxon>Caudoviricetes</taxon>
        <taxon>Thornevirus</taxon>
        <taxon>Thornevirus SP15</taxon>
    </lineage>
</organism>
<name>A0A127AWN8_9CAUD</name>
<dbReference type="KEGG" id="vg:29125371"/>
<accession>A0A127AWN8</accession>
<sequence>MRDQDRGLYNKYTVIDNSNGQTVDRPTFVLSPAQDPAALRALKTYRDYTTNKKLARDISEWIDNISKDFVVHKIKVQGDLIVGPGHIVPFSVLRQRWVDSVGKSQSDGTIVTKVEDVSPEEIEVIVKIPRSLSSKFNKSGHTVGFSMNGISRDSSH</sequence>
<protein>
    <submittedName>
        <fullName evidence="1">Carbamoylphosphate synthase</fullName>
    </submittedName>
</protein>
<keyword evidence="2" id="KW-1185">Reference proteome</keyword>
<evidence type="ECO:0000313" key="1">
    <source>
        <dbReference type="EMBL" id="AMM45002.1"/>
    </source>
</evidence>
<evidence type="ECO:0000313" key="2">
    <source>
        <dbReference type="Proteomes" id="UP000203261"/>
    </source>
</evidence>